<dbReference type="EMBL" id="BART01008566">
    <property type="protein sequence ID" value="GAG55226.1"/>
    <property type="molecule type" value="Genomic_DNA"/>
</dbReference>
<organism evidence="5">
    <name type="scientific">marine sediment metagenome</name>
    <dbReference type="NCBI Taxonomy" id="412755"/>
    <lineage>
        <taxon>unclassified sequences</taxon>
        <taxon>metagenomes</taxon>
        <taxon>ecological metagenomes</taxon>
    </lineage>
</organism>
<dbReference type="GO" id="GO:0160148">
    <property type="term" value="F:tRNA pseudouridine(55) synthase activity"/>
    <property type="evidence" value="ECO:0007669"/>
    <property type="project" value="UniProtKB-EC"/>
</dbReference>
<dbReference type="InterPro" id="IPR014780">
    <property type="entry name" value="tRNA_psdUridine_synth_TruB"/>
</dbReference>
<dbReference type="InterPro" id="IPR002501">
    <property type="entry name" value="PsdUridine_synth_N"/>
</dbReference>
<gene>
    <name evidence="5" type="ORF">S01H4_19241</name>
</gene>
<dbReference type="PANTHER" id="PTHR13767">
    <property type="entry name" value="TRNA-PSEUDOURIDINE SYNTHASE"/>
    <property type="match status" value="1"/>
</dbReference>
<evidence type="ECO:0000256" key="2">
    <source>
        <dbReference type="ARBA" id="ARBA00022694"/>
    </source>
</evidence>
<sequence>DDLDSRKVEIKEIPVLSRETIKKALRGFRGQIEQSVPLFSATHFQGKKLYKRAQQGEKIPYNQLPKKRVTIYKLELVSFSRRGFTFKDKRYPLVELKITCSSGTYIRSLARDLGKVLNTSGILVSLVRTRVGEHQIEDSLRF</sequence>
<reference evidence="5" key="1">
    <citation type="journal article" date="2014" name="Front. Microbiol.">
        <title>High frequency of phylogenetically diverse reductive dehalogenase-homologous genes in deep subseafloor sedimentary metagenomes.</title>
        <authorList>
            <person name="Kawai M."/>
            <person name="Futagami T."/>
            <person name="Toyoda A."/>
            <person name="Takaki Y."/>
            <person name="Nishi S."/>
            <person name="Hori S."/>
            <person name="Arai W."/>
            <person name="Tsubouchi T."/>
            <person name="Morono Y."/>
            <person name="Uchiyama I."/>
            <person name="Ito T."/>
            <person name="Fujiyama A."/>
            <person name="Inagaki F."/>
            <person name="Takami H."/>
        </authorList>
    </citation>
    <scope>NUCLEOTIDE SEQUENCE</scope>
    <source>
        <strain evidence="5">Expedition CK06-06</strain>
    </source>
</reference>
<dbReference type="GO" id="GO:0006400">
    <property type="term" value="P:tRNA modification"/>
    <property type="evidence" value="ECO:0007669"/>
    <property type="project" value="TreeGrafter"/>
</dbReference>
<dbReference type="GO" id="GO:0003723">
    <property type="term" value="F:RNA binding"/>
    <property type="evidence" value="ECO:0007669"/>
    <property type="project" value="InterPro"/>
</dbReference>
<feature type="domain" description="Pseudouridine synthase II N-terminal" evidence="4">
    <location>
        <begin position="3"/>
        <end position="106"/>
    </location>
</feature>
<dbReference type="SUPFAM" id="SSF55120">
    <property type="entry name" value="Pseudouridine synthase"/>
    <property type="match status" value="1"/>
</dbReference>
<dbReference type="InterPro" id="IPR020103">
    <property type="entry name" value="PsdUridine_synth_cat_dom_sf"/>
</dbReference>
<dbReference type="AlphaFoldDB" id="X1A4V2"/>
<dbReference type="Gene3D" id="3.30.2350.10">
    <property type="entry name" value="Pseudouridine synthase"/>
    <property type="match status" value="1"/>
</dbReference>
<keyword evidence="2" id="KW-0819">tRNA processing</keyword>
<accession>X1A4V2</accession>
<evidence type="ECO:0000256" key="1">
    <source>
        <dbReference type="ARBA" id="ARBA00012787"/>
    </source>
</evidence>
<evidence type="ECO:0000256" key="3">
    <source>
        <dbReference type="ARBA" id="ARBA00023235"/>
    </source>
</evidence>
<protein>
    <recommendedName>
        <fullName evidence="1">tRNA pseudouridine(55) synthase</fullName>
        <ecNumber evidence="1">5.4.99.25</ecNumber>
    </recommendedName>
</protein>
<comment type="caution">
    <text evidence="5">The sequence shown here is derived from an EMBL/GenBank/DDBJ whole genome shotgun (WGS) entry which is preliminary data.</text>
</comment>
<evidence type="ECO:0000259" key="4">
    <source>
        <dbReference type="Pfam" id="PF01509"/>
    </source>
</evidence>
<proteinExistence type="predicted"/>
<dbReference type="EC" id="5.4.99.25" evidence="1"/>
<feature type="non-terminal residue" evidence="5">
    <location>
        <position position="1"/>
    </location>
</feature>
<name>X1A4V2_9ZZZZ</name>
<evidence type="ECO:0000313" key="5">
    <source>
        <dbReference type="EMBL" id="GAG55226.1"/>
    </source>
</evidence>
<dbReference type="Pfam" id="PF01509">
    <property type="entry name" value="TruB_N"/>
    <property type="match status" value="1"/>
</dbReference>
<dbReference type="GO" id="GO:1990481">
    <property type="term" value="P:mRNA pseudouridine synthesis"/>
    <property type="evidence" value="ECO:0007669"/>
    <property type="project" value="TreeGrafter"/>
</dbReference>
<keyword evidence="3" id="KW-0413">Isomerase</keyword>
<dbReference type="PANTHER" id="PTHR13767:SF2">
    <property type="entry name" value="PSEUDOURIDYLATE SYNTHASE TRUB1"/>
    <property type="match status" value="1"/>
</dbReference>